<evidence type="ECO:0000256" key="5">
    <source>
        <dbReference type="ARBA" id="ARBA00023163"/>
    </source>
</evidence>
<dbReference type="Gene3D" id="1.20.1250.40">
    <property type="match status" value="1"/>
</dbReference>
<evidence type="ECO:0000313" key="8">
    <source>
        <dbReference type="EMBL" id="KAF2227366.1"/>
    </source>
</evidence>
<evidence type="ECO:0000256" key="3">
    <source>
        <dbReference type="ARBA" id="ARBA00016672"/>
    </source>
</evidence>
<gene>
    <name evidence="8" type="ORF">BDZ85DRAFT_277266</name>
</gene>
<proteinExistence type="inferred from homology"/>
<dbReference type="GO" id="GO:0000166">
    <property type="term" value="F:nucleotide binding"/>
    <property type="evidence" value="ECO:0007669"/>
    <property type="project" value="InterPro"/>
</dbReference>
<dbReference type="SMART" id="SM00657">
    <property type="entry name" value="RPOL4c"/>
    <property type="match status" value="1"/>
</dbReference>
<protein>
    <recommendedName>
        <fullName evidence="3">DNA-directed RNA polymerase III subunit RPC9</fullName>
    </recommendedName>
</protein>
<dbReference type="InterPro" id="IPR005574">
    <property type="entry name" value="Rpb4/RPC9"/>
</dbReference>
<dbReference type="OrthoDB" id="1746530at2759"/>
<keyword evidence="4" id="KW-0240">DNA-directed RNA polymerase</keyword>
<name>A0A6A6GNP2_9PEZI</name>
<dbReference type="Pfam" id="PF03874">
    <property type="entry name" value="RNA_pol_Rpb4"/>
    <property type="match status" value="1"/>
</dbReference>
<evidence type="ECO:0000256" key="4">
    <source>
        <dbReference type="ARBA" id="ARBA00022478"/>
    </source>
</evidence>
<keyword evidence="6" id="KW-0539">Nucleus</keyword>
<dbReference type="InterPro" id="IPR038324">
    <property type="entry name" value="Rpb4/RPC9_sf"/>
</dbReference>
<organism evidence="8 9">
    <name type="scientific">Elsinoe ampelina</name>
    <dbReference type="NCBI Taxonomy" id="302913"/>
    <lineage>
        <taxon>Eukaryota</taxon>
        <taxon>Fungi</taxon>
        <taxon>Dikarya</taxon>
        <taxon>Ascomycota</taxon>
        <taxon>Pezizomycotina</taxon>
        <taxon>Dothideomycetes</taxon>
        <taxon>Dothideomycetidae</taxon>
        <taxon>Myriangiales</taxon>
        <taxon>Elsinoaceae</taxon>
        <taxon>Elsinoe</taxon>
    </lineage>
</organism>
<comment type="similarity">
    <text evidence="2">Belongs to the eukaryotic RPC9 RNA polymerase subunit family.</text>
</comment>
<dbReference type="InterPro" id="IPR038846">
    <property type="entry name" value="RPC9"/>
</dbReference>
<dbReference type="InterPro" id="IPR010997">
    <property type="entry name" value="HRDC-like_sf"/>
</dbReference>
<dbReference type="InterPro" id="IPR006590">
    <property type="entry name" value="RNA_pol_Rpb4/RPC9_core"/>
</dbReference>
<evidence type="ECO:0000313" key="9">
    <source>
        <dbReference type="Proteomes" id="UP000799538"/>
    </source>
</evidence>
<dbReference type="AlphaFoldDB" id="A0A6A6GNP2"/>
<dbReference type="SUPFAM" id="SSF47819">
    <property type="entry name" value="HRDC-like"/>
    <property type="match status" value="1"/>
</dbReference>
<comment type="subcellular location">
    <subcellularLocation>
        <location evidence="1">Nucleus</location>
    </subcellularLocation>
</comment>
<dbReference type="GO" id="GO:0005666">
    <property type="term" value="C:RNA polymerase III complex"/>
    <property type="evidence" value="ECO:0007669"/>
    <property type="project" value="InterPro"/>
</dbReference>
<accession>A0A6A6GNP2</accession>
<evidence type="ECO:0000256" key="6">
    <source>
        <dbReference type="ARBA" id="ARBA00023242"/>
    </source>
</evidence>
<evidence type="ECO:0000259" key="7">
    <source>
        <dbReference type="SMART" id="SM00657"/>
    </source>
</evidence>
<dbReference type="PANTHER" id="PTHR15561">
    <property type="entry name" value="CALCITONIN GENE-RELATED PEPTIDE-RECEPTOR COMPONENT PROTEIN"/>
    <property type="match status" value="1"/>
</dbReference>
<dbReference type="EMBL" id="ML992501">
    <property type="protein sequence ID" value="KAF2227366.1"/>
    <property type="molecule type" value="Genomic_DNA"/>
</dbReference>
<dbReference type="PANTHER" id="PTHR15561:SF0">
    <property type="entry name" value="DNA-DIRECTED RNA POLYMERASE III SUBUNIT RPC9"/>
    <property type="match status" value="1"/>
</dbReference>
<evidence type="ECO:0000256" key="2">
    <source>
        <dbReference type="ARBA" id="ARBA00006898"/>
    </source>
</evidence>
<dbReference type="GO" id="GO:0006384">
    <property type="term" value="P:transcription initiation at RNA polymerase III promoter"/>
    <property type="evidence" value="ECO:0007669"/>
    <property type="project" value="InterPro"/>
</dbReference>
<sequence length="156" mass="18308">MKVLDAGTKVLSDHEVLKFIQEKRQQHKDEDEKAKSAGQAVLPRPGNFILALERHEYHLNHKRRPYLENPNYKSDQSHIIQLMEALEPRVQLTKTELLMLVNHRPHNRVMMLPMIEDAESRYSEEDQNWIVEKVVEILGEPRPITPDPNQMDEEEG</sequence>
<evidence type="ECO:0000256" key="1">
    <source>
        <dbReference type="ARBA" id="ARBA00004123"/>
    </source>
</evidence>
<feature type="domain" description="RNA polymerase Rpb4/RPC9 core" evidence="7">
    <location>
        <begin position="1"/>
        <end position="141"/>
    </location>
</feature>
<reference evidence="9" key="1">
    <citation type="journal article" date="2020" name="Stud. Mycol.">
        <title>101 Dothideomycetes genomes: A test case for predicting lifestyles and emergence of pathogens.</title>
        <authorList>
            <person name="Haridas S."/>
            <person name="Albert R."/>
            <person name="Binder M."/>
            <person name="Bloem J."/>
            <person name="LaButti K."/>
            <person name="Salamov A."/>
            <person name="Andreopoulos B."/>
            <person name="Baker S."/>
            <person name="Barry K."/>
            <person name="Bills G."/>
            <person name="Bluhm B."/>
            <person name="Cannon C."/>
            <person name="Castanera R."/>
            <person name="Culley D."/>
            <person name="Daum C."/>
            <person name="Ezra D."/>
            <person name="Gonzalez J."/>
            <person name="Henrissat B."/>
            <person name="Kuo A."/>
            <person name="Liang C."/>
            <person name="Lipzen A."/>
            <person name="Lutzoni F."/>
            <person name="Magnuson J."/>
            <person name="Mondo S."/>
            <person name="Nolan M."/>
            <person name="Ohm R."/>
            <person name="Pangilinan J."/>
            <person name="Park H.-J."/>
            <person name="Ramirez L."/>
            <person name="Alfaro M."/>
            <person name="Sun H."/>
            <person name="Tritt A."/>
            <person name="Yoshinaga Y."/>
            <person name="Zwiers L.-H."/>
            <person name="Turgeon B."/>
            <person name="Goodwin S."/>
            <person name="Spatafora J."/>
            <person name="Crous P."/>
            <person name="Grigoriev I."/>
        </authorList>
    </citation>
    <scope>NUCLEOTIDE SEQUENCE [LARGE SCALE GENOMIC DNA]</scope>
    <source>
        <strain evidence="9">CECT 20119</strain>
    </source>
</reference>
<dbReference type="Proteomes" id="UP000799538">
    <property type="component" value="Unassembled WGS sequence"/>
</dbReference>
<keyword evidence="5" id="KW-0804">Transcription</keyword>
<keyword evidence="9" id="KW-1185">Reference proteome</keyword>